<evidence type="ECO:0000313" key="2">
    <source>
        <dbReference type="Proteomes" id="UP001597094"/>
    </source>
</evidence>
<keyword evidence="2" id="KW-1185">Reference proteome</keyword>
<accession>A0ABW3SKX2</accession>
<reference evidence="2" key="1">
    <citation type="journal article" date="2019" name="Int. J. Syst. Evol. Microbiol.">
        <title>The Global Catalogue of Microorganisms (GCM) 10K type strain sequencing project: providing services to taxonomists for standard genome sequencing and annotation.</title>
        <authorList>
            <consortium name="The Broad Institute Genomics Platform"/>
            <consortium name="The Broad Institute Genome Sequencing Center for Infectious Disease"/>
            <person name="Wu L."/>
            <person name="Ma J."/>
        </authorList>
    </citation>
    <scope>NUCLEOTIDE SEQUENCE [LARGE SCALE GENOMIC DNA]</scope>
    <source>
        <strain evidence="2">JCM 31319</strain>
    </source>
</reference>
<dbReference type="EMBL" id="JBHTLD010000007">
    <property type="protein sequence ID" value="MFD1184915.1"/>
    <property type="molecule type" value="Genomic_DNA"/>
</dbReference>
<dbReference type="RefSeq" id="WP_377522429.1">
    <property type="nucleotide sequence ID" value="NZ_JBHTLD010000007.1"/>
</dbReference>
<proteinExistence type="predicted"/>
<dbReference type="Proteomes" id="UP001597094">
    <property type="component" value="Unassembled WGS sequence"/>
</dbReference>
<evidence type="ECO:0000313" key="1">
    <source>
        <dbReference type="EMBL" id="MFD1184915.1"/>
    </source>
</evidence>
<name>A0ABW3SKX2_9BACT</name>
<gene>
    <name evidence="1" type="ORF">ACFQ2O_01770</name>
</gene>
<sequence>MKGKYLITTDAWFYAPDGKMYRAVWGDVEILEDSLLGLKTNRNSTNWYAKVGSDDNHVIVAGCQIHYATKCLESPNTKPVADYSTEGGSLKWFERPTGIYIAN</sequence>
<protein>
    <submittedName>
        <fullName evidence="1">Uncharacterized protein</fullName>
    </submittedName>
</protein>
<organism evidence="1 2">
    <name type="scientific">Pontibacter rugosus</name>
    <dbReference type="NCBI Taxonomy" id="1745966"/>
    <lineage>
        <taxon>Bacteria</taxon>
        <taxon>Pseudomonadati</taxon>
        <taxon>Bacteroidota</taxon>
        <taxon>Cytophagia</taxon>
        <taxon>Cytophagales</taxon>
        <taxon>Hymenobacteraceae</taxon>
        <taxon>Pontibacter</taxon>
    </lineage>
</organism>
<comment type="caution">
    <text evidence="1">The sequence shown here is derived from an EMBL/GenBank/DDBJ whole genome shotgun (WGS) entry which is preliminary data.</text>
</comment>